<comment type="caution">
    <text evidence="11">The sequence shown here is derived from an EMBL/GenBank/DDBJ whole genome shotgun (WGS) entry which is preliminary data.</text>
</comment>
<evidence type="ECO:0000313" key="12">
    <source>
        <dbReference type="Proteomes" id="UP000593564"/>
    </source>
</evidence>
<sequence length="265" mass="29159">MSAVLLNSVMEPEVSHLVSCIFLFLLIPLLPPSNSSSFQFVKQFTGSKKGDNVRGLQEIRNYLQKYGYLSYSYSKKPNYFDDTLESAVQAYQLNYHLNVSGTLDTNTLSLMATPRYTKWSKFNLSWALQPSTSHDVQGRIAQAFSKWASVSHFNFSKGKEFTHADLQISFLHRDHGDNSSFDGPGGVLAHVNMPPNGKLYFDAEHWAVGAVPGAVDIGTVGLHEIGHLLGLGHSTVAEAITYPFIPAGVTNDLCPAMLGIMKNLS</sequence>
<dbReference type="Gene3D" id="3.40.390.10">
    <property type="entry name" value="Collagenase (Catalytic Domain)"/>
    <property type="match status" value="1"/>
</dbReference>
<protein>
    <recommendedName>
        <fullName evidence="10">Peptidase metallopeptidase domain-containing protein</fullName>
    </recommendedName>
</protein>
<evidence type="ECO:0000259" key="10">
    <source>
        <dbReference type="SMART" id="SM00235"/>
    </source>
</evidence>
<dbReference type="GO" id="GO:0030198">
    <property type="term" value="P:extracellular matrix organization"/>
    <property type="evidence" value="ECO:0007669"/>
    <property type="project" value="TreeGrafter"/>
</dbReference>
<dbReference type="InterPro" id="IPR036365">
    <property type="entry name" value="PGBD-like_sf"/>
</dbReference>
<dbReference type="InterPro" id="IPR001818">
    <property type="entry name" value="Pept_M10_metallopeptidase"/>
</dbReference>
<evidence type="ECO:0000256" key="3">
    <source>
        <dbReference type="ARBA" id="ARBA00022723"/>
    </source>
</evidence>
<dbReference type="InterPro" id="IPR024079">
    <property type="entry name" value="MetalloPept_cat_dom_sf"/>
</dbReference>
<accession>A0A7J7HE72</accession>
<dbReference type="GO" id="GO:0006508">
    <property type="term" value="P:proteolysis"/>
    <property type="evidence" value="ECO:0007669"/>
    <property type="project" value="UniProtKB-KW"/>
</dbReference>
<comment type="similarity">
    <text evidence="1">Belongs to the peptidase M10A family. Matrix metalloproteinases (MMPs) subfamily.</text>
</comment>
<feature type="binding site" evidence="8">
    <location>
        <position position="182"/>
    </location>
    <ligand>
        <name>Ca(2+)</name>
        <dbReference type="ChEBI" id="CHEBI:29108"/>
        <label>3</label>
    </ligand>
</feature>
<keyword evidence="2" id="KW-0645">Protease</keyword>
<proteinExistence type="inferred from homology"/>
<dbReference type="PANTHER" id="PTHR10201">
    <property type="entry name" value="MATRIX METALLOPROTEINASE"/>
    <property type="match status" value="1"/>
</dbReference>
<gene>
    <name evidence="11" type="ORF">HYC85_012514</name>
</gene>
<dbReference type="GO" id="GO:0030574">
    <property type="term" value="P:collagen catabolic process"/>
    <property type="evidence" value="ECO:0007669"/>
    <property type="project" value="TreeGrafter"/>
</dbReference>
<dbReference type="GO" id="GO:0008270">
    <property type="term" value="F:zinc ion binding"/>
    <property type="evidence" value="ECO:0007669"/>
    <property type="project" value="InterPro"/>
</dbReference>
<dbReference type="GO" id="GO:0004222">
    <property type="term" value="F:metalloendopeptidase activity"/>
    <property type="evidence" value="ECO:0007669"/>
    <property type="project" value="InterPro"/>
</dbReference>
<feature type="binding site" evidence="8">
    <location>
        <position position="202"/>
    </location>
    <ligand>
        <name>Ca(2+)</name>
        <dbReference type="ChEBI" id="CHEBI:29108"/>
        <label>3</label>
    </ligand>
</feature>
<evidence type="ECO:0000256" key="5">
    <source>
        <dbReference type="ARBA" id="ARBA00022833"/>
    </source>
</evidence>
<keyword evidence="3 8" id="KW-0479">Metal-binding</keyword>
<feature type="binding site" evidence="8">
    <location>
        <position position="190"/>
    </location>
    <ligand>
        <name>Zn(2+)</name>
        <dbReference type="ChEBI" id="CHEBI:29105"/>
        <label>1</label>
    </ligand>
</feature>
<feature type="binding site" evidence="8">
    <location>
        <position position="175"/>
    </location>
    <ligand>
        <name>Zn(2+)</name>
        <dbReference type="ChEBI" id="CHEBI:29105"/>
        <label>1</label>
    </ligand>
</feature>
<dbReference type="Pfam" id="PF00413">
    <property type="entry name" value="Peptidase_M10"/>
    <property type="match status" value="1"/>
</dbReference>
<dbReference type="AlphaFoldDB" id="A0A7J7HE72"/>
<evidence type="ECO:0000256" key="7">
    <source>
        <dbReference type="PIRSR" id="PIRSR621190-1"/>
    </source>
</evidence>
<feature type="chain" id="PRO_5029666633" description="Peptidase metallopeptidase domain-containing protein" evidence="9">
    <location>
        <begin position="36"/>
        <end position="265"/>
    </location>
</feature>
<evidence type="ECO:0000256" key="6">
    <source>
        <dbReference type="ARBA" id="ARBA00023049"/>
    </source>
</evidence>
<evidence type="ECO:0000313" key="11">
    <source>
        <dbReference type="EMBL" id="KAF5950521.1"/>
    </source>
</evidence>
<evidence type="ECO:0000256" key="1">
    <source>
        <dbReference type="ARBA" id="ARBA00009614"/>
    </source>
</evidence>
<organism evidence="11 12">
    <name type="scientific">Camellia sinensis</name>
    <name type="common">Tea plant</name>
    <name type="synonym">Thea sinensis</name>
    <dbReference type="NCBI Taxonomy" id="4442"/>
    <lineage>
        <taxon>Eukaryota</taxon>
        <taxon>Viridiplantae</taxon>
        <taxon>Streptophyta</taxon>
        <taxon>Embryophyta</taxon>
        <taxon>Tracheophyta</taxon>
        <taxon>Spermatophyta</taxon>
        <taxon>Magnoliopsida</taxon>
        <taxon>eudicotyledons</taxon>
        <taxon>Gunneridae</taxon>
        <taxon>Pentapetalae</taxon>
        <taxon>asterids</taxon>
        <taxon>Ericales</taxon>
        <taxon>Theaceae</taxon>
        <taxon>Camellia</taxon>
    </lineage>
</organism>
<feature type="signal peptide" evidence="9">
    <location>
        <begin position="1"/>
        <end position="35"/>
    </location>
</feature>
<dbReference type="SUPFAM" id="SSF47090">
    <property type="entry name" value="PGBD-like"/>
    <property type="match status" value="1"/>
</dbReference>
<evidence type="ECO:0000256" key="2">
    <source>
        <dbReference type="ARBA" id="ARBA00022670"/>
    </source>
</evidence>
<keyword evidence="12" id="KW-1185">Reference proteome</keyword>
<dbReference type="EMBL" id="JACBKZ010000005">
    <property type="protein sequence ID" value="KAF5950521.1"/>
    <property type="molecule type" value="Genomic_DNA"/>
</dbReference>
<dbReference type="SMART" id="SM00235">
    <property type="entry name" value="ZnMc"/>
    <property type="match status" value="1"/>
</dbReference>
<keyword evidence="6" id="KW-0482">Metalloprotease</keyword>
<dbReference type="SUPFAM" id="SSF55486">
    <property type="entry name" value="Metalloproteases ('zincins'), catalytic domain"/>
    <property type="match status" value="1"/>
</dbReference>
<feature type="binding site" evidence="8">
    <location>
        <position position="227"/>
    </location>
    <ligand>
        <name>Zn(2+)</name>
        <dbReference type="ChEBI" id="CHEBI:29105"/>
        <label>2</label>
        <note>catalytic</note>
    </ligand>
</feature>
<evidence type="ECO:0000256" key="8">
    <source>
        <dbReference type="PIRSR" id="PIRSR621190-2"/>
    </source>
</evidence>
<feature type="active site" evidence="7">
    <location>
        <position position="224"/>
    </location>
</feature>
<keyword evidence="9" id="KW-0732">Signal</keyword>
<dbReference type="InterPro" id="IPR006026">
    <property type="entry name" value="Peptidase_Metallo"/>
</dbReference>
<reference evidence="11 12" key="2">
    <citation type="submission" date="2020-07" db="EMBL/GenBank/DDBJ databases">
        <title>Genome assembly of wild tea tree DASZ reveals pedigree and selection history of tea varieties.</title>
        <authorList>
            <person name="Zhang W."/>
        </authorList>
    </citation>
    <scope>NUCLEOTIDE SEQUENCE [LARGE SCALE GENOMIC DNA]</scope>
    <source>
        <strain evidence="12">cv. G240</strain>
        <tissue evidence="11">Leaf</tissue>
    </source>
</reference>
<dbReference type="InterPro" id="IPR021190">
    <property type="entry name" value="Pept_M10A"/>
</dbReference>
<keyword evidence="4" id="KW-0378">Hydrolase</keyword>
<feature type="domain" description="Peptidase metallopeptidase" evidence="10">
    <location>
        <begin position="115"/>
        <end position="260"/>
    </location>
</feature>
<name>A0A7J7HE72_CAMSI</name>
<dbReference type="PRINTS" id="PR00138">
    <property type="entry name" value="MATRIXIN"/>
</dbReference>
<keyword evidence="8" id="KW-0106">Calcium</keyword>
<feature type="binding site" evidence="8">
    <location>
        <position position="204"/>
    </location>
    <ligand>
        <name>Ca(2+)</name>
        <dbReference type="ChEBI" id="CHEBI:29108"/>
        <label>3</label>
    </ligand>
</feature>
<dbReference type="InterPro" id="IPR002477">
    <property type="entry name" value="Peptidoglycan-bd-like"/>
</dbReference>
<feature type="binding site" evidence="8">
    <location>
        <position position="223"/>
    </location>
    <ligand>
        <name>Zn(2+)</name>
        <dbReference type="ChEBI" id="CHEBI:29105"/>
        <label>2</label>
        <note>catalytic</note>
    </ligand>
</feature>
<evidence type="ECO:0000256" key="9">
    <source>
        <dbReference type="SAM" id="SignalP"/>
    </source>
</evidence>
<comment type="cofactor">
    <cofactor evidence="8">
        <name>Zn(2+)</name>
        <dbReference type="ChEBI" id="CHEBI:29105"/>
    </cofactor>
    <text evidence="8">Binds 2 Zn(2+) ions per subunit.</text>
</comment>
<keyword evidence="5 8" id="KW-0862">Zinc</keyword>
<dbReference type="GO" id="GO:0031012">
    <property type="term" value="C:extracellular matrix"/>
    <property type="evidence" value="ECO:0007669"/>
    <property type="project" value="InterPro"/>
</dbReference>
<reference evidence="12" key="1">
    <citation type="journal article" date="2020" name="Nat. Commun.">
        <title>Genome assembly of wild tea tree DASZ reveals pedigree and selection history of tea varieties.</title>
        <authorList>
            <person name="Zhang W."/>
            <person name="Zhang Y."/>
            <person name="Qiu H."/>
            <person name="Guo Y."/>
            <person name="Wan H."/>
            <person name="Zhang X."/>
            <person name="Scossa F."/>
            <person name="Alseekh S."/>
            <person name="Zhang Q."/>
            <person name="Wang P."/>
            <person name="Xu L."/>
            <person name="Schmidt M.H."/>
            <person name="Jia X."/>
            <person name="Li D."/>
            <person name="Zhu A."/>
            <person name="Guo F."/>
            <person name="Chen W."/>
            <person name="Ni D."/>
            <person name="Usadel B."/>
            <person name="Fernie A.R."/>
            <person name="Wen W."/>
        </authorList>
    </citation>
    <scope>NUCLEOTIDE SEQUENCE [LARGE SCALE GENOMIC DNA]</scope>
    <source>
        <strain evidence="12">cv. G240</strain>
    </source>
</reference>
<dbReference type="PANTHER" id="PTHR10201:SF213">
    <property type="entry name" value="METALLOENDOPROTEINASE 2-MMP-LIKE"/>
    <property type="match status" value="1"/>
</dbReference>
<feature type="binding site" evidence="8">
    <location>
        <position position="233"/>
    </location>
    <ligand>
        <name>Zn(2+)</name>
        <dbReference type="ChEBI" id="CHEBI:29105"/>
        <label>2</label>
        <note>catalytic</note>
    </ligand>
</feature>
<feature type="binding site" evidence="8">
    <location>
        <position position="177"/>
    </location>
    <ligand>
        <name>Zn(2+)</name>
        <dbReference type="ChEBI" id="CHEBI:29105"/>
        <label>1</label>
    </ligand>
</feature>
<comment type="cofactor">
    <cofactor evidence="8">
        <name>Ca(2+)</name>
        <dbReference type="ChEBI" id="CHEBI:29108"/>
    </cofactor>
    <text evidence="8">Can bind about 5 Ca(2+) ions per subunit.</text>
</comment>
<dbReference type="Pfam" id="PF01471">
    <property type="entry name" value="PG_binding_1"/>
    <property type="match status" value="1"/>
</dbReference>
<feature type="binding site" evidence="8">
    <location>
        <position position="204"/>
    </location>
    <ligand>
        <name>Ca(2+)</name>
        <dbReference type="ChEBI" id="CHEBI:29108"/>
        <label>1</label>
    </ligand>
</feature>
<dbReference type="Proteomes" id="UP000593564">
    <property type="component" value="Unassembled WGS sequence"/>
</dbReference>
<feature type="binding site" evidence="8">
    <location>
        <position position="165"/>
    </location>
    <ligand>
        <name>Ca(2+)</name>
        <dbReference type="ChEBI" id="CHEBI:29108"/>
        <label>2</label>
    </ligand>
</feature>
<evidence type="ECO:0000256" key="4">
    <source>
        <dbReference type="ARBA" id="ARBA00022801"/>
    </source>
</evidence>
<feature type="binding site" evidence="8">
    <location>
        <position position="183"/>
    </location>
    <ligand>
        <name>Ca(2+)</name>
        <dbReference type="ChEBI" id="CHEBI:29108"/>
        <label>3</label>
    </ligand>
</feature>